<dbReference type="EMBL" id="JANPWB010000009">
    <property type="protein sequence ID" value="KAJ1153275.1"/>
    <property type="molecule type" value="Genomic_DNA"/>
</dbReference>
<feature type="compositionally biased region" description="Basic and acidic residues" evidence="1">
    <location>
        <begin position="16"/>
        <end position="36"/>
    </location>
</feature>
<comment type="caution">
    <text evidence="2">The sequence shown here is derived from an EMBL/GenBank/DDBJ whole genome shotgun (WGS) entry which is preliminary data.</text>
</comment>
<dbReference type="AlphaFoldDB" id="A0AAV7RR03"/>
<sequence length="95" mass="10765">MSQDDNNPEVIPNPDIRVETASEQGDKGPLGRERGDAQLQGAGGEERREAGERRRRFRDAATERPEYGDADQTRRDTWPDPPRPWRVQGKIVPPC</sequence>
<evidence type="ECO:0000256" key="1">
    <source>
        <dbReference type="SAM" id="MobiDB-lite"/>
    </source>
</evidence>
<organism evidence="2 3">
    <name type="scientific">Pleurodeles waltl</name>
    <name type="common">Iberian ribbed newt</name>
    <dbReference type="NCBI Taxonomy" id="8319"/>
    <lineage>
        <taxon>Eukaryota</taxon>
        <taxon>Metazoa</taxon>
        <taxon>Chordata</taxon>
        <taxon>Craniata</taxon>
        <taxon>Vertebrata</taxon>
        <taxon>Euteleostomi</taxon>
        <taxon>Amphibia</taxon>
        <taxon>Batrachia</taxon>
        <taxon>Caudata</taxon>
        <taxon>Salamandroidea</taxon>
        <taxon>Salamandridae</taxon>
        <taxon>Pleurodelinae</taxon>
        <taxon>Pleurodeles</taxon>
    </lineage>
</organism>
<proteinExistence type="predicted"/>
<protein>
    <submittedName>
        <fullName evidence="2">Uncharacterized protein</fullName>
    </submittedName>
</protein>
<feature type="region of interest" description="Disordered" evidence="1">
    <location>
        <begin position="1"/>
        <end position="95"/>
    </location>
</feature>
<dbReference type="Proteomes" id="UP001066276">
    <property type="component" value="Chromosome 5"/>
</dbReference>
<name>A0AAV7RR03_PLEWA</name>
<accession>A0AAV7RR03</accession>
<evidence type="ECO:0000313" key="2">
    <source>
        <dbReference type="EMBL" id="KAJ1153275.1"/>
    </source>
</evidence>
<reference evidence="2" key="1">
    <citation type="journal article" date="2022" name="bioRxiv">
        <title>Sequencing and chromosome-scale assembly of the giantPleurodeles waltlgenome.</title>
        <authorList>
            <person name="Brown T."/>
            <person name="Elewa A."/>
            <person name="Iarovenko S."/>
            <person name="Subramanian E."/>
            <person name="Araus A.J."/>
            <person name="Petzold A."/>
            <person name="Susuki M."/>
            <person name="Suzuki K.-i.T."/>
            <person name="Hayashi T."/>
            <person name="Toyoda A."/>
            <person name="Oliveira C."/>
            <person name="Osipova E."/>
            <person name="Leigh N.D."/>
            <person name="Simon A."/>
            <person name="Yun M.H."/>
        </authorList>
    </citation>
    <scope>NUCLEOTIDE SEQUENCE</scope>
    <source>
        <strain evidence="2">20211129_DDA</strain>
        <tissue evidence="2">Liver</tissue>
    </source>
</reference>
<feature type="compositionally biased region" description="Basic and acidic residues" evidence="1">
    <location>
        <begin position="44"/>
        <end position="78"/>
    </location>
</feature>
<evidence type="ECO:0000313" key="3">
    <source>
        <dbReference type="Proteomes" id="UP001066276"/>
    </source>
</evidence>
<gene>
    <name evidence="2" type="ORF">NDU88_006036</name>
</gene>
<keyword evidence="3" id="KW-1185">Reference proteome</keyword>